<keyword evidence="10" id="KW-1185">Reference proteome</keyword>
<feature type="compositionally biased region" description="Acidic residues" evidence="6">
    <location>
        <begin position="481"/>
        <end position="494"/>
    </location>
</feature>
<evidence type="ECO:0000256" key="5">
    <source>
        <dbReference type="ARBA" id="ARBA00022927"/>
    </source>
</evidence>
<feature type="compositionally biased region" description="Polar residues" evidence="6">
    <location>
        <begin position="439"/>
        <end position="460"/>
    </location>
</feature>
<feature type="domain" description="C2" evidence="7">
    <location>
        <begin position="1"/>
        <end position="106"/>
    </location>
</feature>
<dbReference type="GO" id="GO:0045055">
    <property type="term" value="P:regulated exocytosis"/>
    <property type="evidence" value="ECO:0007669"/>
    <property type="project" value="TreeGrafter"/>
</dbReference>
<dbReference type="SMART" id="SM00239">
    <property type="entry name" value="C2"/>
    <property type="match status" value="1"/>
</dbReference>
<evidence type="ECO:0000313" key="10">
    <source>
        <dbReference type="Proteomes" id="UP000242188"/>
    </source>
</evidence>
<dbReference type="GO" id="GO:0055037">
    <property type="term" value="C:recycling endosome"/>
    <property type="evidence" value="ECO:0007669"/>
    <property type="project" value="UniProtKB-SubCell"/>
</dbReference>
<feature type="compositionally biased region" description="Basic and acidic residues" evidence="6">
    <location>
        <begin position="338"/>
        <end position="356"/>
    </location>
</feature>
<protein>
    <submittedName>
        <fullName evidence="9">Rab11 family-interacting protein 1</fullName>
    </submittedName>
</protein>
<dbReference type="InterPro" id="IPR019018">
    <property type="entry name" value="Rab-bd_FIP-RBD"/>
</dbReference>
<accession>A0A210R740</accession>
<evidence type="ECO:0000256" key="3">
    <source>
        <dbReference type="ARBA" id="ARBA00022553"/>
    </source>
</evidence>
<dbReference type="InterPro" id="IPR035892">
    <property type="entry name" value="C2_domain_sf"/>
</dbReference>
<keyword evidence="4" id="KW-0967">Endosome</keyword>
<evidence type="ECO:0000259" key="7">
    <source>
        <dbReference type="PROSITE" id="PS50004"/>
    </source>
</evidence>
<dbReference type="PANTHER" id="PTHR15746:SF23">
    <property type="entry name" value="RAB11 INTERACTING PROTEIN, ISOFORM A"/>
    <property type="match status" value="1"/>
</dbReference>
<dbReference type="SUPFAM" id="SSF49562">
    <property type="entry name" value="C2 domain (Calcium/lipid-binding domain, CaLB)"/>
    <property type="match status" value="1"/>
</dbReference>
<name>A0A210R740_MIZYE</name>
<keyword evidence="5" id="KW-0653">Protein transport</keyword>
<dbReference type="Pfam" id="PF09457">
    <property type="entry name" value="RBD-FIP"/>
    <property type="match status" value="1"/>
</dbReference>
<dbReference type="EMBL" id="NEDP02000097">
    <property type="protein sequence ID" value="OWF56758.1"/>
    <property type="molecule type" value="Genomic_DNA"/>
</dbReference>
<dbReference type="AlphaFoldDB" id="A0A210R740"/>
<dbReference type="InterPro" id="IPR000008">
    <property type="entry name" value="C2_dom"/>
</dbReference>
<feature type="region of interest" description="Disordered" evidence="6">
    <location>
        <begin position="170"/>
        <end position="211"/>
    </location>
</feature>
<organism evidence="9 10">
    <name type="scientific">Mizuhopecten yessoensis</name>
    <name type="common">Japanese scallop</name>
    <name type="synonym">Patinopecten yessoensis</name>
    <dbReference type="NCBI Taxonomy" id="6573"/>
    <lineage>
        <taxon>Eukaryota</taxon>
        <taxon>Metazoa</taxon>
        <taxon>Spiralia</taxon>
        <taxon>Lophotrochozoa</taxon>
        <taxon>Mollusca</taxon>
        <taxon>Bivalvia</taxon>
        <taxon>Autobranchia</taxon>
        <taxon>Pteriomorphia</taxon>
        <taxon>Pectinida</taxon>
        <taxon>Pectinoidea</taxon>
        <taxon>Pectinidae</taxon>
        <taxon>Mizuhopecten</taxon>
    </lineage>
</organism>
<dbReference type="Proteomes" id="UP000242188">
    <property type="component" value="Unassembled WGS sequence"/>
</dbReference>
<dbReference type="Pfam" id="PF00168">
    <property type="entry name" value="C2"/>
    <property type="match status" value="1"/>
</dbReference>
<comment type="caution">
    <text evidence="9">The sequence shown here is derived from an EMBL/GenBank/DDBJ whole genome shotgun (WGS) entry which is preliminary data.</text>
</comment>
<dbReference type="InterPro" id="IPR037245">
    <property type="entry name" value="FIP-RBD_C_sf"/>
</dbReference>
<evidence type="ECO:0000313" key="9">
    <source>
        <dbReference type="EMBL" id="OWF56758.1"/>
    </source>
</evidence>
<evidence type="ECO:0000256" key="6">
    <source>
        <dbReference type="SAM" id="MobiDB-lite"/>
    </source>
</evidence>
<feature type="compositionally biased region" description="Polar residues" evidence="6">
    <location>
        <begin position="277"/>
        <end position="298"/>
    </location>
</feature>
<evidence type="ECO:0000259" key="8">
    <source>
        <dbReference type="PROSITE" id="PS51511"/>
    </source>
</evidence>
<dbReference type="Gene3D" id="2.60.40.150">
    <property type="entry name" value="C2 domain"/>
    <property type="match status" value="1"/>
</dbReference>
<dbReference type="SUPFAM" id="SSF144270">
    <property type="entry name" value="Eferin C-derminal domain-like"/>
    <property type="match status" value="1"/>
</dbReference>
<dbReference type="OrthoDB" id="8956628at2759"/>
<evidence type="ECO:0000256" key="4">
    <source>
        <dbReference type="ARBA" id="ARBA00022753"/>
    </source>
</evidence>
<feature type="compositionally biased region" description="Basic and acidic residues" evidence="6">
    <location>
        <begin position="372"/>
        <end position="385"/>
    </location>
</feature>
<dbReference type="PROSITE" id="PS50004">
    <property type="entry name" value="C2"/>
    <property type="match status" value="1"/>
</dbReference>
<comment type="subcellular location">
    <subcellularLocation>
        <location evidence="1">Recycling endosome</location>
    </subcellularLocation>
</comment>
<dbReference type="STRING" id="6573.A0A210R740"/>
<feature type="region of interest" description="Disordered" evidence="6">
    <location>
        <begin position="257"/>
        <end position="526"/>
    </location>
</feature>
<proteinExistence type="predicted"/>
<dbReference type="PROSITE" id="PS51511">
    <property type="entry name" value="FIP_RBD"/>
    <property type="match status" value="1"/>
</dbReference>
<evidence type="ECO:0000256" key="1">
    <source>
        <dbReference type="ARBA" id="ARBA00004172"/>
    </source>
</evidence>
<dbReference type="Gene3D" id="1.20.5.2440">
    <property type="match status" value="1"/>
</dbReference>
<feature type="compositionally biased region" description="Basic and acidic residues" evidence="6">
    <location>
        <begin position="402"/>
        <end position="422"/>
    </location>
</feature>
<sequence length="634" mass="71188">MSWNPTHVQLTVLRGRNLLTKGKGGMKLTDVFVSIVLGKEKFQTSTIKNALNPEWFEQCDLSISGMDQDITVTVMHRGLLSDDFIGYAAIPLSDFKVFDRPKSQWVKLRGKPHKPPDSKNRGELEVKLTFQVKNKAQEEAGATLKKLSSNSLKSIASAVGLKVGEKFKRSRSFRESQNSLQQTSDKRRNSSAFTSEGGRIHANNLPSSVTIDGSTNLKGAARSASVDGANFPAVDIPPPQWDDLSVAENIMHRSRSMVLDRQREQDQSPAEVDIGSSRYNRPGNRQSLPPSYWGTQTLPHPRGKRYSMDNESGVAVVTKSADDLDTPVSSQPGYLESMFRKEREVYKSMQKDKSDSSDDEAVTKNRRSNRKSAKEYISDERHSSDSDSEGGAKEIALPLVKRKSESKSRSGIRPRSDSKDSNSSHVSKSDVLVEPPPLSRNNSSEGKTLTETSFPESSTDPVYHNGKDDDASSGSTIEPQETADNDLVNGEEEDSGKSDLNRRKITPKQSFSFDNSPEKPDGVRRRAKRDRLRQLYKQGGRRYTVQGLPRRHNDDSLADLRPQFSRGFTIIPDDLIAVYKNMTKEELIHLVITHKAQLIRKDQYVKDMEDYIDSMLVRVMETNPRLLQHKNRFK</sequence>
<gene>
    <name evidence="9" type="ORF">KP79_PYT00021</name>
</gene>
<reference evidence="9 10" key="1">
    <citation type="journal article" date="2017" name="Nat. Ecol. Evol.">
        <title>Scallop genome provides insights into evolution of bilaterian karyotype and development.</title>
        <authorList>
            <person name="Wang S."/>
            <person name="Zhang J."/>
            <person name="Jiao W."/>
            <person name="Li J."/>
            <person name="Xun X."/>
            <person name="Sun Y."/>
            <person name="Guo X."/>
            <person name="Huan P."/>
            <person name="Dong B."/>
            <person name="Zhang L."/>
            <person name="Hu X."/>
            <person name="Sun X."/>
            <person name="Wang J."/>
            <person name="Zhao C."/>
            <person name="Wang Y."/>
            <person name="Wang D."/>
            <person name="Huang X."/>
            <person name="Wang R."/>
            <person name="Lv J."/>
            <person name="Li Y."/>
            <person name="Zhang Z."/>
            <person name="Liu B."/>
            <person name="Lu W."/>
            <person name="Hui Y."/>
            <person name="Liang J."/>
            <person name="Zhou Z."/>
            <person name="Hou R."/>
            <person name="Li X."/>
            <person name="Liu Y."/>
            <person name="Li H."/>
            <person name="Ning X."/>
            <person name="Lin Y."/>
            <person name="Zhao L."/>
            <person name="Xing Q."/>
            <person name="Dou J."/>
            <person name="Li Y."/>
            <person name="Mao J."/>
            <person name="Guo H."/>
            <person name="Dou H."/>
            <person name="Li T."/>
            <person name="Mu C."/>
            <person name="Jiang W."/>
            <person name="Fu Q."/>
            <person name="Fu X."/>
            <person name="Miao Y."/>
            <person name="Liu J."/>
            <person name="Yu Q."/>
            <person name="Li R."/>
            <person name="Liao H."/>
            <person name="Li X."/>
            <person name="Kong Y."/>
            <person name="Jiang Z."/>
            <person name="Chourrout D."/>
            <person name="Li R."/>
            <person name="Bao Z."/>
        </authorList>
    </citation>
    <scope>NUCLEOTIDE SEQUENCE [LARGE SCALE GENOMIC DNA]</scope>
    <source>
        <strain evidence="9 10">PY_sf001</strain>
    </source>
</reference>
<dbReference type="PANTHER" id="PTHR15746">
    <property type="entry name" value="RAB11-RELATED"/>
    <property type="match status" value="1"/>
</dbReference>
<feature type="domain" description="FIP-RBD" evidence="8">
    <location>
        <begin position="568"/>
        <end position="630"/>
    </location>
</feature>
<keyword evidence="2" id="KW-0813">Transport</keyword>
<dbReference type="GO" id="GO:0031267">
    <property type="term" value="F:small GTPase binding"/>
    <property type="evidence" value="ECO:0007669"/>
    <property type="project" value="InterPro"/>
</dbReference>
<dbReference type="GO" id="GO:0015031">
    <property type="term" value="P:protein transport"/>
    <property type="evidence" value="ECO:0007669"/>
    <property type="project" value="UniProtKB-KW"/>
</dbReference>
<keyword evidence="3" id="KW-0597">Phosphoprotein</keyword>
<evidence type="ECO:0000256" key="2">
    <source>
        <dbReference type="ARBA" id="ARBA00022448"/>
    </source>
</evidence>
<dbReference type="InterPro" id="IPR037789">
    <property type="entry name" value="FIP_classI"/>
</dbReference>